<keyword evidence="3" id="KW-1185">Reference proteome</keyword>
<dbReference type="InterPro" id="IPR051448">
    <property type="entry name" value="CdaR-like_regulators"/>
</dbReference>
<dbReference type="PANTHER" id="PTHR33744:SF17">
    <property type="entry name" value="CONSERVED PROTEIN"/>
    <property type="match status" value="1"/>
</dbReference>
<evidence type="ECO:0000313" key="3">
    <source>
        <dbReference type="Proteomes" id="UP000465241"/>
    </source>
</evidence>
<dbReference type="PANTHER" id="PTHR33744">
    <property type="entry name" value="CARBOHYDRATE DIACID REGULATOR"/>
    <property type="match status" value="1"/>
</dbReference>
<feature type="domain" description="PucR C-terminal helix-turn-helix" evidence="1">
    <location>
        <begin position="332"/>
        <end position="389"/>
    </location>
</feature>
<dbReference type="InterPro" id="IPR025736">
    <property type="entry name" value="PucR_C-HTH_dom"/>
</dbReference>
<accession>A0A7I9WHA1</accession>
<evidence type="ECO:0000259" key="1">
    <source>
        <dbReference type="Pfam" id="PF13556"/>
    </source>
</evidence>
<comment type="caution">
    <text evidence="2">The sequence shown here is derived from an EMBL/GenBank/DDBJ whole genome shotgun (WGS) entry which is preliminary data.</text>
</comment>
<dbReference type="EMBL" id="BLKT01000003">
    <property type="protein sequence ID" value="GFG56680.1"/>
    <property type="molecule type" value="Genomic_DNA"/>
</dbReference>
<dbReference type="Gene3D" id="1.10.10.2840">
    <property type="entry name" value="PucR C-terminal helix-turn-helix domain"/>
    <property type="match status" value="1"/>
</dbReference>
<dbReference type="InterPro" id="IPR042070">
    <property type="entry name" value="PucR_C-HTH_sf"/>
</dbReference>
<dbReference type="RefSeq" id="WP_068919219.1">
    <property type="nucleotide sequence ID" value="NZ_BAAAMC010000028.1"/>
</dbReference>
<reference evidence="2 3" key="1">
    <citation type="journal article" date="2019" name="Emerg. Microbes Infect.">
        <title>Comprehensive subspecies identification of 175 nontuberculous mycobacteria species based on 7547 genomic profiles.</title>
        <authorList>
            <person name="Matsumoto Y."/>
            <person name="Kinjo T."/>
            <person name="Motooka D."/>
            <person name="Nabeya D."/>
            <person name="Jung N."/>
            <person name="Uechi K."/>
            <person name="Horii T."/>
            <person name="Iida T."/>
            <person name="Fujita J."/>
            <person name="Nakamura S."/>
        </authorList>
    </citation>
    <scope>NUCLEOTIDE SEQUENCE [LARGE SCALE GENOMIC DNA]</scope>
    <source>
        <strain evidence="2 3">JCM 13392</strain>
    </source>
</reference>
<gene>
    <name evidence="2" type="ORF">MMUR_08160</name>
</gene>
<dbReference type="AlphaFoldDB" id="A0A7I9WHA1"/>
<dbReference type="Pfam" id="PF13556">
    <property type="entry name" value="HTH_30"/>
    <property type="match status" value="1"/>
</dbReference>
<sequence>MSDRGRRELEQLVDDLADHLQRSVVVDDPTIRLIYSSRHFGDEDQQRIRAVLQHDVGGAATAHILGCGVENWSAPGPIPAREDLGMARRWCGPLRWRGHFLGVLMVIDADATLTTQETARIADCSADIAALLFREAAPGDGVREAAVADAVSRDVARRGRGVAALSDDDTVRAAGACSVSTVRVLGDVDPIRVEAVLRSVLDILSRVRTATVIYTVHGAQATILQLGASADPATAQSLAAAVCERTATTVGARTVCGIGGPRAELAEAWKAMRDSEVAIDAATRVPALGDVCRHDQLGPYTVLMRLPSAELTDALLPAPLLALMQADAAGSLTQTLAAYLDNAGNSPRTAQALHIHRTSLYYRLGRIRELTGVDLDDGQTRLSLQLGLAVLPLLRR</sequence>
<organism evidence="2 3">
    <name type="scientific">Mycolicibacterium murale</name>
    <dbReference type="NCBI Taxonomy" id="182220"/>
    <lineage>
        <taxon>Bacteria</taxon>
        <taxon>Bacillati</taxon>
        <taxon>Actinomycetota</taxon>
        <taxon>Actinomycetes</taxon>
        <taxon>Mycobacteriales</taxon>
        <taxon>Mycobacteriaceae</taxon>
        <taxon>Mycolicibacterium</taxon>
    </lineage>
</organism>
<evidence type="ECO:0000313" key="2">
    <source>
        <dbReference type="EMBL" id="GFG56680.1"/>
    </source>
</evidence>
<name>A0A7I9WHA1_9MYCO</name>
<dbReference type="Proteomes" id="UP000465241">
    <property type="component" value="Unassembled WGS sequence"/>
</dbReference>
<proteinExistence type="predicted"/>
<protein>
    <submittedName>
        <fullName evidence="2">Transcriptional regulator</fullName>
    </submittedName>
</protein>